<dbReference type="InterPro" id="IPR047122">
    <property type="entry name" value="Trans-enoyl_RdTase-like"/>
</dbReference>
<dbReference type="InterPro" id="IPR011032">
    <property type="entry name" value="GroES-like_sf"/>
</dbReference>
<dbReference type="PANTHER" id="PTHR45348:SF1">
    <property type="entry name" value="TRANS-ENOYL REDUCTASE STHE"/>
    <property type="match status" value="1"/>
</dbReference>
<dbReference type="PANTHER" id="PTHR45348">
    <property type="entry name" value="HYPOTHETICAL OXIDOREDUCTASE (EUROFUNG)"/>
    <property type="match status" value="1"/>
</dbReference>
<dbReference type="InterPro" id="IPR036291">
    <property type="entry name" value="NAD(P)-bd_dom_sf"/>
</dbReference>
<comment type="similarity">
    <text evidence="1">Belongs to the zinc-containing alcohol dehydrogenase family.</text>
</comment>
<keyword evidence="4" id="KW-0560">Oxidoreductase</keyword>
<dbReference type="Pfam" id="PF08240">
    <property type="entry name" value="ADH_N"/>
    <property type="match status" value="1"/>
</dbReference>
<name>A0ABR4P5Y0_9HELO</name>
<keyword evidence="2" id="KW-0547">Nucleotide-binding</keyword>
<dbReference type="CDD" id="cd08249">
    <property type="entry name" value="enoyl_reductase_like"/>
    <property type="match status" value="1"/>
</dbReference>
<dbReference type="Gene3D" id="3.40.50.720">
    <property type="entry name" value="NAD(P)-binding Rossmann-like Domain"/>
    <property type="match status" value="1"/>
</dbReference>
<protein>
    <submittedName>
        <fullName evidence="6">Alcohol dehydrogenase GroES-like domain-containing protein</fullName>
    </submittedName>
</protein>
<proteinExistence type="inferred from homology"/>
<keyword evidence="7" id="KW-1185">Reference proteome</keyword>
<sequence length="363" mass="39083">MTSLPLTQTCLTQPAQGGAPPVITTSHTVPEITDEHHVLIRVLAVALNPTDYKMPDYHPVPNAIMGCDFMGTVIAIGSKVANASLGTRLCGTLHGSNPGDHDSGTFVEYLVADERLCLRVPDAWTDLEGAALGGVGWTTVALAMEHSLCLKGSPLRPVALRNDGSRVPVLIYGGGTATGTMACQILAQSGYEPLAIASSTSSVLAKEYGAVSTFSYTSPTCGDSIKSYTKGALKHALDCITNPESVQCCFTALGRMGARYASLDHPLDEWITRKAVKVDMPLAYVIQGKEVKMDGIYHRAADLKMFDLGVRWTREVQHMLDTGSLKYHPLRELSGKWQGIIQGLEMLRSGRVRGQKLVVRLSD</sequence>
<evidence type="ECO:0000256" key="2">
    <source>
        <dbReference type="ARBA" id="ARBA00022741"/>
    </source>
</evidence>
<gene>
    <name evidence="6" type="ORF">PVAG01_10427</name>
</gene>
<dbReference type="Proteomes" id="UP001629113">
    <property type="component" value="Unassembled WGS sequence"/>
</dbReference>
<dbReference type="InterPro" id="IPR020843">
    <property type="entry name" value="ER"/>
</dbReference>
<organism evidence="6 7">
    <name type="scientific">Phlyctema vagabunda</name>
    <dbReference type="NCBI Taxonomy" id="108571"/>
    <lineage>
        <taxon>Eukaryota</taxon>
        <taxon>Fungi</taxon>
        <taxon>Dikarya</taxon>
        <taxon>Ascomycota</taxon>
        <taxon>Pezizomycotina</taxon>
        <taxon>Leotiomycetes</taxon>
        <taxon>Helotiales</taxon>
        <taxon>Dermateaceae</taxon>
        <taxon>Phlyctema</taxon>
    </lineage>
</organism>
<keyword evidence="3" id="KW-0521">NADP</keyword>
<dbReference type="SUPFAM" id="SSF50129">
    <property type="entry name" value="GroES-like"/>
    <property type="match status" value="1"/>
</dbReference>
<comment type="caution">
    <text evidence="6">The sequence shown here is derived from an EMBL/GenBank/DDBJ whole genome shotgun (WGS) entry which is preliminary data.</text>
</comment>
<evidence type="ECO:0000256" key="3">
    <source>
        <dbReference type="ARBA" id="ARBA00022857"/>
    </source>
</evidence>
<dbReference type="Gene3D" id="3.90.180.10">
    <property type="entry name" value="Medium-chain alcohol dehydrogenases, catalytic domain"/>
    <property type="match status" value="1"/>
</dbReference>
<evidence type="ECO:0000313" key="7">
    <source>
        <dbReference type="Proteomes" id="UP001629113"/>
    </source>
</evidence>
<dbReference type="EMBL" id="JBFCZG010000009">
    <property type="protein sequence ID" value="KAL3418711.1"/>
    <property type="molecule type" value="Genomic_DNA"/>
</dbReference>
<dbReference type="InterPro" id="IPR013154">
    <property type="entry name" value="ADH-like_N"/>
</dbReference>
<evidence type="ECO:0000313" key="6">
    <source>
        <dbReference type="EMBL" id="KAL3418711.1"/>
    </source>
</evidence>
<dbReference type="SUPFAM" id="SSF51735">
    <property type="entry name" value="NAD(P)-binding Rossmann-fold domains"/>
    <property type="match status" value="1"/>
</dbReference>
<reference evidence="6 7" key="1">
    <citation type="submission" date="2024-06" db="EMBL/GenBank/DDBJ databases">
        <title>Complete genome of Phlyctema vagabunda strain 19-DSS-EL-015.</title>
        <authorList>
            <person name="Fiorenzani C."/>
        </authorList>
    </citation>
    <scope>NUCLEOTIDE SEQUENCE [LARGE SCALE GENOMIC DNA]</scope>
    <source>
        <strain evidence="6 7">19-DSS-EL-015</strain>
    </source>
</reference>
<evidence type="ECO:0000256" key="4">
    <source>
        <dbReference type="ARBA" id="ARBA00023002"/>
    </source>
</evidence>
<evidence type="ECO:0000259" key="5">
    <source>
        <dbReference type="SMART" id="SM00829"/>
    </source>
</evidence>
<evidence type="ECO:0000256" key="1">
    <source>
        <dbReference type="ARBA" id="ARBA00008072"/>
    </source>
</evidence>
<accession>A0ABR4P5Y0</accession>
<dbReference type="SMART" id="SM00829">
    <property type="entry name" value="PKS_ER"/>
    <property type="match status" value="1"/>
</dbReference>
<feature type="domain" description="Enoyl reductase (ER)" evidence="5">
    <location>
        <begin position="18"/>
        <end position="359"/>
    </location>
</feature>